<name>A0A540KAA6_MALBA</name>
<evidence type="ECO:0000313" key="2">
    <source>
        <dbReference type="Proteomes" id="UP000315295"/>
    </source>
</evidence>
<keyword evidence="2" id="KW-1185">Reference proteome</keyword>
<accession>A0A540KAA6</accession>
<comment type="caution">
    <text evidence="1">The sequence shown here is derived from an EMBL/GenBank/DDBJ whole genome shotgun (WGS) entry which is preliminary data.</text>
</comment>
<dbReference type="EMBL" id="VIEB01001605">
    <property type="protein sequence ID" value="TQD71156.1"/>
    <property type="molecule type" value="Genomic_DNA"/>
</dbReference>
<protein>
    <submittedName>
        <fullName evidence="1">Uncharacterized protein</fullName>
    </submittedName>
</protein>
<dbReference type="Proteomes" id="UP000315295">
    <property type="component" value="Unassembled WGS sequence"/>
</dbReference>
<evidence type="ECO:0000313" key="1">
    <source>
        <dbReference type="EMBL" id="TQD71156.1"/>
    </source>
</evidence>
<organism evidence="1 2">
    <name type="scientific">Malus baccata</name>
    <name type="common">Siberian crab apple</name>
    <name type="synonym">Pyrus baccata</name>
    <dbReference type="NCBI Taxonomy" id="106549"/>
    <lineage>
        <taxon>Eukaryota</taxon>
        <taxon>Viridiplantae</taxon>
        <taxon>Streptophyta</taxon>
        <taxon>Embryophyta</taxon>
        <taxon>Tracheophyta</taxon>
        <taxon>Spermatophyta</taxon>
        <taxon>Magnoliopsida</taxon>
        <taxon>eudicotyledons</taxon>
        <taxon>Gunneridae</taxon>
        <taxon>Pentapetalae</taxon>
        <taxon>rosids</taxon>
        <taxon>fabids</taxon>
        <taxon>Rosales</taxon>
        <taxon>Rosaceae</taxon>
        <taxon>Amygdaloideae</taxon>
        <taxon>Maleae</taxon>
        <taxon>Malus</taxon>
    </lineage>
</organism>
<reference evidence="1 2" key="1">
    <citation type="journal article" date="2019" name="G3 (Bethesda)">
        <title>Sequencing of a Wild Apple (Malus baccata) Genome Unravels the Differences Between Cultivated and Wild Apple Species Regarding Disease Resistance and Cold Tolerance.</title>
        <authorList>
            <person name="Chen X."/>
        </authorList>
    </citation>
    <scope>NUCLEOTIDE SEQUENCE [LARGE SCALE GENOMIC DNA]</scope>
    <source>
        <strain evidence="2">cv. Shandingzi</strain>
        <tissue evidence="1">Leaves</tissue>
    </source>
</reference>
<dbReference type="AlphaFoldDB" id="A0A540KAA6"/>
<proteinExistence type="predicted"/>
<sequence length="106" mass="11795">MKEKSREMGSSRQAEEIFRDYSGRRTDAVHALTNGTPISLSGKKKEGNAARYVTRSQVVKQLQVSLPLFSPWSEAPYKDAAERTTSGNLPLNAFLSEVSSFHCYPV</sequence>
<gene>
    <name evidence="1" type="ORF">C1H46_043312</name>
</gene>